<feature type="compositionally biased region" description="Polar residues" evidence="13">
    <location>
        <begin position="237"/>
        <end position="247"/>
    </location>
</feature>
<keyword evidence="11" id="KW-0804">Transcription</keyword>
<dbReference type="PANTHER" id="PTHR45685:SF1">
    <property type="entry name" value="HELICASE SRCAP"/>
    <property type="match status" value="1"/>
</dbReference>
<dbReference type="SMART" id="SM00490">
    <property type="entry name" value="HELICc"/>
    <property type="match status" value="1"/>
</dbReference>
<keyword evidence="10" id="KW-0010">Activator</keyword>
<dbReference type="GO" id="GO:0003677">
    <property type="term" value="F:DNA binding"/>
    <property type="evidence" value="ECO:0007669"/>
    <property type="project" value="UniProtKB-KW"/>
</dbReference>
<dbReference type="FunFam" id="3.40.50.10810:FF:000051">
    <property type="entry name" value="Helicase SWR1"/>
    <property type="match status" value="1"/>
</dbReference>
<proteinExistence type="inferred from homology"/>
<keyword evidence="12" id="KW-0539">Nucleus</keyword>
<dbReference type="EMBL" id="LJSK01000213">
    <property type="protein sequence ID" value="KPI85030.1"/>
    <property type="molecule type" value="Genomic_DNA"/>
</dbReference>
<organism evidence="16 17">
    <name type="scientific">Leptomonas seymouri</name>
    <dbReference type="NCBI Taxonomy" id="5684"/>
    <lineage>
        <taxon>Eukaryota</taxon>
        <taxon>Discoba</taxon>
        <taxon>Euglenozoa</taxon>
        <taxon>Kinetoplastea</taxon>
        <taxon>Metakinetoplastina</taxon>
        <taxon>Trypanosomatida</taxon>
        <taxon>Trypanosomatidae</taxon>
        <taxon>Leishmaniinae</taxon>
        <taxon>Leptomonas</taxon>
    </lineage>
</organism>
<sequence length="1378" mass="153864">MMEGHEQARTTPYVGVHTTAAATPFLHPPVDLGPCAAVALGSSPVKKVGDFSVLVPLLQRSRSQRFPPPSFASAPAVPLPLWQRVALSSLNARQASMQTQRKFSHIRQNISRELTRYHVELQERAERQRQQQREARARVGGRVAAGVQKYWSRRGEGFQQLMKVEFDVVKHLHDRRKQEDLLRETETLTRKLLQSFFHASNKTSTSASLPKEASGAVSPALASPVSASEKELHRGAQESTLRGSHQVPSRGGDGTRDALSSSGTIDDRGASFWSKLRDDDDAPIENALSLLDTEQGKRPLRHYQRSSLRWMVHLYESNLNGILADEMGLGKTVQTIALLCYFAEYRNDWGPHLIVVPTTVVLNWKAELDRWAPGLKVLTYIGSAKERHQLRKGWTSEDAFHICVTSYNLIVQDRKVFRRRPWGFLVLDEAHQVKNFMSLKWQSLFDLQAEYRLLLTGTPLQNSIMELWSLFHFLLPFASAFRSNAEFKEWFSNPMDAMITGRSSLNEDIVRRLQALIRPFMLRRLKKDVESQLPTKTEKVVLCHLSRRQRSLYDDYMQLADTRQKLRGGGAGGVLSVLLALRKVCDHPDLFEHRPTISPFVLGYEALIEQTVPRSILLQGNSTTATRESGFPRFYVDDVNLDHHARHRKAGEEGEAFVVRDAWKNKERCSANTHLSPSTPLFFASCFLEWCSPLPWWAAQARVNHPFVSNAQELTAFAERLKLPAAWKTTNDALSPLSLSTNRTADRGGVGPQQCDGSTLHAAYLAVLKAAACTSASRARCTATAQRQRYHAMQCARIVYVPRLCVLDLCQTHLARNFPALCPTIADRAAALFPLVEKMCVYVPAVLAPRAPRLRWLLPVTNTAPYESLDRTTCAALIGAVAKRQDALLCGCEPPRQTYDASFFLRELWPMHVRRSFSFPDKRLLIHDCGKLQFLESALKEMRQEGHRVLIFTQFVHMLNILERFLALVGVAYLRLDGATKAEVRQQLVDRFNADARVTCMILSTRSGGVGLNLTGADTVIFYDSDWNPTMDLQAQDRCHRIGQTRPVTIYRLISEHTVEESILQKARERKKLNNVVIRGGQFHTIAGVSEQYDDSAAAFAALSDPVNLRSFFHDLDEDATVEDAGPAPPVTSPNTGGAFSASGCSVLEEMANVEDEEDRAAGLELEREIAEREAQEAASGESDDDDGSVDSDGQERKRVRLSREGVCASTPHNTGEQQGPAFAMDSAAAAALWRRKGPNTLRDIYFSNGTRASVTGSATATAGVSTVENASATADDAELNAAPGADVVRLAVRKRQREMVRKAVLPVDQFLTLQYGRCQREDAELRYEVLVETYTAQMDEMGSQADDGDDDDDDDGMSNARLPRFRAEYRLGSASAH</sequence>
<dbReference type="Gene3D" id="3.40.50.300">
    <property type="entry name" value="P-loop containing nucleotide triphosphate hydrolases"/>
    <property type="match status" value="1"/>
</dbReference>
<dbReference type="GO" id="GO:0000812">
    <property type="term" value="C:Swr1 complex"/>
    <property type="evidence" value="ECO:0007669"/>
    <property type="project" value="TreeGrafter"/>
</dbReference>
<name>A0A0N1I449_LEPSE</name>
<comment type="similarity">
    <text evidence="2">Belongs to the SNF2/RAD54 helicase family. SWR1 subfamily.</text>
</comment>
<dbReference type="VEuPathDB" id="TriTrypDB:Lsey_0213_0070"/>
<dbReference type="GO" id="GO:0042393">
    <property type="term" value="F:histone binding"/>
    <property type="evidence" value="ECO:0007669"/>
    <property type="project" value="TreeGrafter"/>
</dbReference>
<dbReference type="InterPro" id="IPR000330">
    <property type="entry name" value="SNF2_N"/>
</dbReference>
<feature type="domain" description="Helicase ATP-binding" evidence="14">
    <location>
        <begin position="312"/>
        <end position="477"/>
    </location>
</feature>
<evidence type="ECO:0000256" key="7">
    <source>
        <dbReference type="ARBA" id="ARBA00022853"/>
    </source>
</evidence>
<dbReference type="InterPro" id="IPR050520">
    <property type="entry name" value="INO80/SWR1_helicase"/>
</dbReference>
<keyword evidence="3" id="KW-0547">Nucleotide-binding</keyword>
<dbReference type="GO" id="GO:0004386">
    <property type="term" value="F:helicase activity"/>
    <property type="evidence" value="ECO:0007669"/>
    <property type="project" value="UniProtKB-KW"/>
</dbReference>
<evidence type="ECO:0000256" key="6">
    <source>
        <dbReference type="ARBA" id="ARBA00022840"/>
    </source>
</evidence>
<dbReference type="InterPro" id="IPR038718">
    <property type="entry name" value="SNF2-like_sf"/>
</dbReference>
<evidence type="ECO:0000256" key="4">
    <source>
        <dbReference type="ARBA" id="ARBA00022801"/>
    </source>
</evidence>
<keyword evidence="17" id="KW-1185">Reference proteome</keyword>
<evidence type="ECO:0000256" key="8">
    <source>
        <dbReference type="ARBA" id="ARBA00023015"/>
    </source>
</evidence>
<evidence type="ECO:0000256" key="9">
    <source>
        <dbReference type="ARBA" id="ARBA00023125"/>
    </source>
</evidence>
<evidence type="ECO:0000256" key="12">
    <source>
        <dbReference type="ARBA" id="ARBA00023242"/>
    </source>
</evidence>
<feature type="compositionally biased region" description="Acidic residues" evidence="13">
    <location>
        <begin position="1347"/>
        <end position="1357"/>
    </location>
</feature>
<keyword evidence="7" id="KW-0156">Chromatin regulator</keyword>
<dbReference type="InterPro" id="IPR014001">
    <property type="entry name" value="Helicase_ATP-bd"/>
</dbReference>
<dbReference type="GO" id="GO:0016887">
    <property type="term" value="F:ATP hydrolysis activity"/>
    <property type="evidence" value="ECO:0007669"/>
    <property type="project" value="TreeGrafter"/>
</dbReference>
<evidence type="ECO:0000256" key="2">
    <source>
        <dbReference type="ARBA" id="ARBA00009220"/>
    </source>
</evidence>
<comment type="caution">
    <text evidence="16">The sequence shown here is derived from an EMBL/GenBank/DDBJ whole genome shotgun (WGS) entry which is preliminary data.</text>
</comment>
<dbReference type="FunFam" id="3.40.50.300:FF:001674">
    <property type="entry name" value="E1A-binding protein p400 isoform X7"/>
    <property type="match status" value="1"/>
</dbReference>
<dbReference type="Gene3D" id="1.20.120.850">
    <property type="entry name" value="SWI2/SNF2 ATPases, N-terminal domain"/>
    <property type="match status" value="1"/>
</dbReference>
<keyword evidence="5 16" id="KW-0347">Helicase</keyword>
<feature type="domain" description="Helicase C-terminal" evidence="15">
    <location>
        <begin position="934"/>
        <end position="1097"/>
    </location>
</feature>
<dbReference type="SUPFAM" id="SSF52540">
    <property type="entry name" value="P-loop containing nucleoside triphosphate hydrolases"/>
    <property type="match status" value="2"/>
</dbReference>
<accession>A0A0N1I449</accession>
<keyword evidence="8" id="KW-0805">Transcription regulation</keyword>
<dbReference type="OMA" id="NDWGPHL"/>
<keyword evidence="9" id="KW-0238">DNA-binding</keyword>
<evidence type="ECO:0000259" key="15">
    <source>
        <dbReference type="PROSITE" id="PS51194"/>
    </source>
</evidence>
<keyword evidence="4" id="KW-0378">Hydrolase</keyword>
<evidence type="ECO:0000313" key="17">
    <source>
        <dbReference type="Proteomes" id="UP000038009"/>
    </source>
</evidence>
<dbReference type="PROSITE" id="PS51192">
    <property type="entry name" value="HELICASE_ATP_BIND_1"/>
    <property type="match status" value="1"/>
</dbReference>
<feature type="region of interest" description="Disordered" evidence="13">
    <location>
        <begin position="1121"/>
        <end position="1142"/>
    </location>
</feature>
<dbReference type="InterPro" id="IPR049730">
    <property type="entry name" value="SNF2/RAD54-like_C"/>
</dbReference>
<reference evidence="16 17" key="1">
    <citation type="journal article" date="2015" name="PLoS Pathog.">
        <title>Leptomonas seymouri: Adaptations to the Dixenous Life Cycle Analyzed by Genome Sequencing, Transcriptome Profiling and Co-infection with Leishmania donovani.</title>
        <authorList>
            <person name="Kraeva N."/>
            <person name="Butenko A."/>
            <person name="Hlavacova J."/>
            <person name="Kostygov A."/>
            <person name="Myskova J."/>
            <person name="Grybchuk D."/>
            <person name="Lestinova T."/>
            <person name="Votypka J."/>
            <person name="Volf P."/>
            <person name="Opperdoes F."/>
            <person name="Flegontov P."/>
            <person name="Lukes J."/>
            <person name="Yurchenko V."/>
        </authorList>
    </citation>
    <scope>NUCLEOTIDE SEQUENCE [LARGE SCALE GENOMIC DNA]</scope>
    <source>
        <strain evidence="16 17">ATCC 30220</strain>
    </source>
</reference>
<dbReference type="InterPro" id="IPR001650">
    <property type="entry name" value="Helicase_C-like"/>
</dbReference>
<evidence type="ECO:0000259" key="14">
    <source>
        <dbReference type="PROSITE" id="PS51192"/>
    </source>
</evidence>
<dbReference type="Pfam" id="PF00271">
    <property type="entry name" value="Helicase_C"/>
    <property type="match status" value="1"/>
</dbReference>
<dbReference type="Proteomes" id="UP000038009">
    <property type="component" value="Unassembled WGS sequence"/>
</dbReference>
<dbReference type="Pfam" id="PF00176">
    <property type="entry name" value="SNF2-rel_dom"/>
    <property type="match status" value="1"/>
</dbReference>
<evidence type="ECO:0000256" key="10">
    <source>
        <dbReference type="ARBA" id="ARBA00023159"/>
    </source>
</evidence>
<dbReference type="PANTHER" id="PTHR45685">
    <property type="entry name" value="HELICASE SRCAP-RELATED"/>
    <property type="match status" value="1"/>
</dbReference>
<evidence type="ECO:0000256" key="1">
    <source>
        <dbReference type="ARBA" id="ARBA00004123"/>
    </source>
</evidence>
<dbReference type="OrthoDB" id="372624at2759"/>
<evidence type="ECO:0000256" key="11">
    <source>
        <dbReference type="ARBA" id="ARBA00023163"/>
    </source>
</evidence>
<gene>
    <name evidence="16" type="ORF">ABL78_5914</name>
</gene>
<dbReference type="GO" id="GO:0005524">
    <property type="term" value="F:ATP binding"/>
    <property type="evidence" value="ECO:0007669"/>
    <property type="project" value="UniProtKB-KW"/>
</dbReference>
<evidence type="ECO:0000256" key="5">
    <source>
        <dbReference type="ARBA" id="ARBA00022806"/>
    </source>
</evidence>
<feature type="region of interest" description="Disordered" evidence="13">
    <location>
        <begin position="220"/>
        <end position="263"/>
    </location>
</feature>
<dbReference type="Gene3D" id="3.40.50.10810">
    <property type="entry name" value="Tandem AAA-ATPase domain"/>
    <property type="match status" value="1"/>
</dbReference>
<protein>
    <submittedName>
        <fullName evidence="16">Putative helicase</fullName>
    </submittedName>
</protein>
<dbReference type="SMART" id="SM00487">
    <property type="entry name" value="DEXDc"/>
    <property type="match status" value="1"/>
</dbReference>
<dbReference type="CDD" id="cd18793">
    <property type="entry name" value="SF2_C_SNF"/>
    <property type="match status" value="1"/>
</dbReference>
<evidence type="ECO:0000256" key="13">
    <source>
        <dbReference type="SAM" id="MobiDB-lite"/>
    </source>
</evidence>
<evidence type="ECO:0000313" key="16">
    <source>
        <dbReference type="EMBL" id="KPI85030.1"/>
    </source>
</evidence>
<evidence type="ECO:0000256" key="3">
    <source>
        <dbReference type="ARBA" id="ARBA00022741"/>
    </source>
</evidence>
<dbReference type="GO" id="GO:0006338">
    <property type="term" value="P:chromatin remodeling"/>
    <property type="evidence" value="ECO:0007669"/>
    <property type="project" value="TreeGrafter"/>
</dbReference>
<keyword evidence="6" id="KW-0067">ATP-binding</keyword>
<dbReference type="InterPro" id="IPR027417">
    <property type="entry name" value="P-loop_NTPase"/>
</dbReference>
<dbReference type="PROSITE" id="PS51194">
    <property type="entry name" value="HELICASE_CTER"/>
    <property type="match status" value="1"/>
</dbReference>
<feature type="region of interest" description="Disordered" evidence="13">
    <location>
        <begin position="1339"/>
        <end position="1365"/>
    </location>
</feature>
<feature type="region of interest" description="Disordered" evidence="13">
    <location>
        <begin position="1172"/>
        <end position="1221"/>
    </location>
</feature>
<comment type="subcellular location">
    <subcellularLocation>
        <location evidence="1">Nucleus</location>
    </subcellularLocation>
</comment>